<protein>
    <recommendedName>
        <fullName evidence="3">Pro-apoptotic serine protease NMA111</fullName>
    </recommendedName>
    <alternativeName>
        <fullName evidence="4">Pro-apoptotic serine protease nma111</fullName>
    </alternativeName>
</protein>
<proteinExistence type="inferred from homology"/>
<keyword evidence="5" id="KW-0053">Apoptosis</keyword>
<accession>A0A1Y1YRL0</accession>
<dbReference type="Gene3D" id="2.30.42.10">
    <property type="match status" value="1"/>
</dbReference>
<evidence type="ECO:0000313" key="9">
    <source>
        <dbReference type="EMBL" id="ORY00606.1"/>
    </source>
</evidence>
<dbReference type="Proteomes" id="UP000193144">
    <property type="component" value="Unassembled WGS sequence"/>
</dbReference>
<dbReference type="InterPro" id="IPR001940">
    <property type="entry name" value="Peptidase_S1C"/>
</dbReference>
<dbReference type="STRING" id="1231657.A0A1Y1YRL0"/>
<feature type="region of interest" description="Disordered" evidence="7">
    <location>
        <begin position="1"/>
        <end position="43"/>
    </location>
</feature>
<dbReference type="InterPro" id="IPR025926">
    <property type="entry name" value="PDZ-like_dom"/>
</dbReference>
<organism evidence="9 10">
    <name type="scientific">Clohesyomyces aquaticus</name>
    <dbReference type="NCBI Taxonomy" id="1231657"/>
    <lineage>
        <taxon>Eukaryota</taxon>
        <taxon>Fungi</taxon>
        <taxon>Dikarya</taxon>
        <taxon>Ascomycota</taxon>
        <taxon>Pezizomycotina</taxon>
        <taxon>Dothideomycetes</taxon>
        <taxon>Pleosporomycetidae</taxon>
        <taxon>Pleosporales</taxon>
        <taxon>Lindgomycetaceae</taxon>
        <taxon>Clohesyomyces</taxon>
    </lineage>
</organism>
<dbReference type="Gene3D" id="2.40.10.120">
    <property type="match status" value="2"/>
</dbReference>
<dbReference type="SUPFAM" id="SSF50494">
    <property type="entry name" value="Trypsin-like serine proteases"/>
    <property type="match status" value="2"/>
</dbReference>
<evidence type="ECO:0000256" key="4">
    <source>
        <dbReference type="ARBA" id="ARBA00021524"/>
    </source>
</evidence>
<name>A0A1Y1YRL0_9PLEO</name>
<dbReference type="SUPFAM" id="SSF50156">
    <property type="entry name" value="PDZ domain-like"/>
    <property type="match status" value="3"/>
</dbReference>
<comment type="similarity">
    <text evidence="2">Belongs to the peptidase S1C family.</text>
</comment>
<dbReference type="PANTHER" id="PTHR46366">
    <property type="entry name" value="PRO-APOPTOTIC SERINE PROTEASE NMA111"/>
    <property type="match status" value="1"/>
</dbReference>
<reference evidence="9 10" key="1">
    <citation type="submission" date="2016-07" db="EMBL/GenBank/DDBJ databases">
        <title>Pervasive Adenine N6-methylation of Active Genes in Fungi.</title>
        <authorList>
            <consortium name="DOE Joint Genome Institute"/>
            <person name="Mondo S.J."/>
            <person name="Dannebaum R.O."/>
            <person name="Kuo R.C."/>
            <person name="Labutti K."/>
            <person name="Haridas S."/>
            <person name="Kuo A."/>
            <person name="Salamov A."/>
            <person name="Ahrendt S.R."/>
            <person name="Lipzen A."/>
            <person name="Sullivan W."/>
            <person name="Andreopoulos W.B."/>
            <person name="Clum A."/>
            <person name="Lindquist E."/>
            <person name="Daum C."/>
            <person name="Ramamoorthy G.K."/>
            <person name="Gryganskyi A."/>
            <person name="Culley D."/>
            <person name="Magnuson J.K."/>
            <person name="James T.Y."/>
            <person name="O'Malley M.A."/>
            <person name="Stajich J.E."/>
            <person name="Spatafora J.W."/>
            <person name="Visel A."/>
            <person name="Grigoriev I.V."/>
        </authorList>
    </citation>
    <scope>NUCLEOTIDE SEQUENCE [LARGE SCALE GENOMIC DNA]</scope>
    <source>
        <strain evidence="9 10">CBS 115471</strain>
    </source>
</reference>
<feature type="region of interest" description="Disordered" evidence="7">
    <location>
        <begin position="999"/>
        <end position="1031"/>
    </location>
</feature>
<comment type="function">
    <text evidence="1">Nuclear serine protease which mediates apoptosis.</text>
</comment>
<dbReference type="InterPro" id="IPR036034">
    <property type="entry name" value="PDZ_sf"/>
</dbReference>
<gene>
    <name evidence="9" type="ORF">BCR34DRAFT_606212</name>
</gene>
<evidence type="ECO:0000256" key="2">
    <source>
        <dbReference type="ARBA" id="ARBA00010541"/>
    </source>
</evidence>
<dbReference type="PRINTS" id="PR00834">
    <property type="entry name" value="PROTEASES2C"/>
</dbReference>
<feature type="compositionally biased region" description="Basic and acidic residues" evidence="7">
    <location>
        <begin position="1016"/>
        <end position="1031"/>
    </location>
</feature>
<evidence type="ECO:0000256" key="6">
    <source>
        <dbReference type="ARBA" id="ARBA00022737"/>
    </source>
</evidence>
<dbReference type="InterPro" id="IPR009003">
    <property type="entry name" value="Peptidase_S1_PA"/>
</dbReference>
<dbReference type="CDD" id="cd06786">
    <property type="entry name" value="cpPDZ1_ScNma111-like"/>
    <property type="match status" value="1"/>
</dbReference>
<evidence type="ECO:0000313" key="10">
    <source>
        <dbReference type="Proteomes" id="UP000193144"/>
    </source>
</evidence>
<dbReference type="GO" id="GO:0006915">
    <property type="term" value="P:apoptotic process"/>
    <property type="evidence" value="ECO:0007669"/>
    <property type="project" value="UniProtKB-KW"/>
</dbReference>
<comment type="caution">
    <text evidence="9">The sequence shown here is derived from an EMBL/GenBank/DDBJ whole genome shotgun (WGS) entry which is preliminary data.</text>
</comment>
<keyword evidence="6" id="KW-0677">Repeat</keyword>
<keyword evidence="9" id="KW-0378">Hydrolase</keyword>
<dbReference type="OrthoDB" id="4217619at2759"/>
<feature type="compositionally biased region" description="Basic and acidic residues" evidence="7">
    <location>
        <begin position="21"/>
        <end position="34"/>
    </location>
</feature>
<evidence type="ECO:0000256" key="5">
    <source>
        <dbReference type="ARBA" id="ARBA00022703"/>
    </source>
</evidence>
<evidence type="ECO:0000256" key="1">
    <source>
        <dbReference type="ARBA" id="ARBA00002558"/>
    </source>
</evidence>
<dbReference type="PROSITE" id="PS50106">
    <property type="entry name" value="PDZ"/>
    <property type="match status" value="1"/>
</dbReference>
<evidence type="ECO:0000259" key="8">
    <source>
        <dbReference type="PROSITE" id="PS50106"/>
    </source>
</evidence>
<dbReference type="Pfam" id="PF12812">
    <property type="entry name" value="PDZ_1"/>
    <property type="match status" value="2"/>
</dbReference>
<keyword evidence="9" id="KW-0645">Protease</keyword>
<sequence length="1031" mass="114592">MDQNGEARTKRKQPPTPSNERPMKQMKPENDGHVRNGAYQASSELQPLDEASSHGLNSAVDELPSPHIAAAVQDTAEWQKTIEKVVKSVVSIHFCQTCSFDTDSAVSSEATGFVVDAEKGYILTNRHVVGAGPFIGYCIFDNHEECDVYPVYRDPVHDFGILRFDPKVVKYMAVTPLKLRPDLAKVGVEIRVVGNDAGEKLSILSGVISRLDRNAPEYGEGYSDFNTNYIQAAAAASGGSSGSPVVNQDGYAVALQAGGRADGAATDYFLPLDRPYRALEMIRNGRHVSRGTIQTQWILKPFDECRRLGLSPETEKAIRTQFPKETGMLVAEVVLPKGPASGNVEEGDLLVKVNGELLTQFVRLDAILDDNVGQKVSMLIQRAGENIDIELDVSDLHAITPDRFVSVAGASFHDLSYQQARLYAISLKDAGVYVCEAAGSFRFADGYASGWLVQEVDNKPTPNLDTFIEVMRAIPDRKRIVVVYKHLRDLHTANTSITSIDRHWHPKMRLAKRNDTTGLWDFSTIAHAIPEVPPIPRRAKFIRLESSSYPEAVDIVRSFVRVHVQMPVKLDGFPKANKQGYGLVVDAEQGLVLVSRALIPYDLCDISLTIADSIFVDAKIVFMHPLQNYAIVKYDTSLVNAPVKTPKFSSEFIKKGQETIFFGLNQNFRPVVAKTTVTDITTVAIPASAVTPRYRATNFDAITVDTNQASHSACGVLVAQDGTVQALWLSYLGERTSHSGKDVEYHLGLATPMILPVLKEIQSGRTPTLRILNVEFQTVQMSQARVMGISEQWMEKTELEDPERHQLFMVRKVDSGHEDGLQEGDILLTLNGKLITRAPDLDLMYNNDFLEAVVVRKRQEMTIKVPTVPTEDLETDRVVSFCGATLHRPHQAVRQQISKIHSDVYISSRARGSPSYMYGLAPTNFLTHVNNVPTPNLDAFLKEVKKIADNEYFRLKVMTFDNVPWVATMKKNEHYFPTIEYIKDPSEPLGWRKTIHECEEGGAREEAVPEAMEMGTADHEESHDEENGLAE</sequence>
<dbReference type="AlphaFoldDB" id="A0A1Y1YRL0"/>
<dbReference type="GO" id="GO:0004252">
    <property type="term" value="F:serine-type endopeptidase activity"/>
    <property type="evidence" value="ECO:0007669"/>
    <property type="project" value="InterPro"/>
</dbReference>
<dbReference type="EMBL" id="MCFA01000181">
    <property type="protein sequence ID" value="ORY00606.1"/>
    <property type="molecule type" value="Genomic_DNA"/>
</dbReference>
<evidence type="ECO:0000256" key="7">
    <source>
        <dbReference type="SAM" id="MobiDB-lite"/>
    </source>
</evidence>
<dbReference type="PANTHER" id="PTHR46366:SF8">
    <property type="entry name" value="PRO-APOPTOTIC SERINE PROTEASE NMA111"/>
    <property type="match status" value="1"/>
</dbReference>
<dbReference type="Pfam" id="PF13365">
    <property type="entry name" value="Trypsin_2"/>
    <property type="match status" value="1"/>
</dbReference>
<keyword evidence="10" id="KW-1185">Reference proteome</keyword>
<evidence type="ECO:0000256" key="3">
    <source>
        <dbReference type="ARBA" id="ARBA00020338"/>
    </source>
</evidence>
<dbReference type="GO" id="GO:0006508">
    <property type="term" value="P:proteolysis"/>
    <property type="evidence" value="ECO:0007669"/>
    <property type="project" value="UniProtKB-KW"/>
</dbReference>
<feature type="domain" description="PDZ" evidence="8">
    <location>
        <begin position="308"/>
        <end position="395"/>
    </location>
</feature>
<dbReference type="SMART" id="SM00228">
    <property type="entry name" value="PDZ"/>
    <property type="match status" value="2"/>
</dbReference>
<dbReference type="CDD" id="cd06719">
    <property type="entry name" value="PDZ2-4_Nma111p-like"/>
    <property type="match status" value="2"/>
</dbReference>
<dbReference type="InterPro" id="IPR001478">
    <property type="entry name" value="PDZ"/>
</dbReference>